<feature type="compositionally biased region" description="Basic and acidic residues" evidence="1">
    <location>
        <begin position="379"/>
        <end position="390"/>
    </location>
</feature>
<dbReference type="Pfam" id="PF04177">
    <property type="entry name" value="TAP42"/>
    <property type="match status" value="1"/>
</dbReference>
<dbReference type="GO" id="GO:0005829">
    <property type="term" value="C:cytosol"/>
    <property type="evidence" value="ECO:0007669"/>
    <property type="project" value="TreeGrafter"/>
</dbReference>
<dbReference type="AlphaFoldDB" id="A0A8H5G583"/>
<dbReference type="InterPro" id="IPR038511">
    <property type="entry name" value="TAP42/TAP46-like_sf"/>
</dbReference>
<comment type="caution">
    <text evidence="2">The sequence shown here is derived from an EMBL/GenBank/DDBJ whole genome shotgun (WGS) entry which is preliminary data.</text>
</comment>
<name>A0A8H5G583_9AGAR</name>
<accession>A0A8H5G583</accession>
<evidence type="ECO:0000313" key="3">
    <source>
        <dbReference type="Proteomes" id="UP000559027"/>
    </source>
</evidence>
<dbReference type="GO" id="GO:0035303">
    <property type="term" value="P:regulation of dephosphorylation"/>
    <property type="evidence" value="ECO:0007669"/>
    <property type="project" value="TreeGrafter"/>
</dbReference>
<organism evidence="2 3">
    <name type="scientific">Leucocoprinus leucothites</name>
    <dbReference type="NCBI Taxonomy" id="201217"/>
    <lineage>
        <taxon>Eukaryota</taxon>
        <taxon>Fungi</taxon>
        <taxon>Dikarya</taxon>
        <taxon>Basidiomycota</taxon>
        <taxon>Agaricomycotina</taxon>
        <taxon>Agaricomycetes</taxon>
        <taxon>Agaricomycetidae</taxon>
        <taxon>Agaricales</taxon>
        <taxon>Agaricineae</taxon>
        <taxon>Agaricaceae</taxon>
        <taxon>Leucocoprinus</taxon>
    </lineage>
</organism>
<dbReference type="OrthoDB" id="10261753at2759"/>
<reference evidence="2 3" key="1">
    <citation type="journal article" date="2020" name="ISME J.">
        <title>Uncovering the hidden diversity of litter-decomposition mechanisms in mushroom-forming fungi.</title>
        <authorList>
            <person name="Floudas D."/>
            <person name="Bentzer J."/>
            <person name="Ahren D."/>
            <person name="Johansson T."/>
            <person name="Persson P."/>
            <person name="Tunlid A."/>
        </authorList>
    </citation>
    <scope>NUCLEOTIDE SEQUENCE [LARGE SCALE GENOMIC DNA]</scope>
    <source>
        <strain evidence="2 3">CBS 146.42</strain>
    </source>
</reference>
<dbReference type="EMBL" id="JAACJO010000005">
    <property type="protein sequence ID" value="KAF5358471.1"/>
    <property type="molecule type" value="Genomic_DNA"/>
</dbReference>
<dbReference type="PANTHER" id="PTHR10933:SF9">
    <property type="entry name" value="IMMUNOGLOBULIN-BINDING PROTEIN 1"/>
    <property type="match status" value="1"/>
</dbReference>
<sequence length="406" mass="45285">MSDISLSALYKRSLEAASKSANLPTIDEETQELIRSALRDLKQVHTRIRDLSIFSPNELLDDISTKDLVYLTLPYVLAEVKNRARTTERTDRMGVLSEAVGYYRAFVHQLEQYEIIPEDEKKLYSHKSSALVDPAKRREVKINQYKKAKEIKDRIQVLQKRRNLPTSSLGDSYSQSDFDSISSLLPSPPSPTTTSSDELDSETDEILRTTTILLLRMLYAQTHTHLESMEQELELLKCAPPSPSSAPPPGDEGGDVRIGNGKGRDTEQEEIWKIDLNVPGGTGGPDGKGPLLDERGRPLRPFTILPSNAAERARLQAQVFGPGYNLPTMSMDEYLAIEKERGNIITGGGPASLEKPTSSEQLQLDSEMDGTVVGEEKEEERRQKDEKWAQFKDANPRGAGNTMNRG</sequence>
<evidence type="ECO:0000256" key="1">
    <source>
        <dbReference type="SAM" id="MobiDB-lite"/>
    </source>
</evidence>
<feature type="region of interest" description="Disordered" evidence="1">
    <location>
        <begin position="346"/>
        <end position="406"/>
    </location>
</feature>
<protein>
    <recommendedName>
        <fullName evidence="4">TAP42-like protein</fullName>
    </recommendedName>
</protein>
<gene>
    <name evidence="2" type="ORF">D9756_001392</name>
</gene>
<feature type="compositionally biased region" description="Polar residues" evidence="1">
    <location>
        <begin position="355"/>
        <end position="364"/>
    </location>
</feature>
<dbReference type="Gene3D" id="1.25.40.540">
    <property type="entry name" value="TAP42-like family"/>
    <property type="match status" value="1"/>
</dbReference>
<dbReference type="InterPro" id="IPR007304">
    <property type="entry name" value="TAP46-like"/>
</dbReference>
<keyword evidence="3" id="KW-1185">Reference proteome</keyword>
<feature type="compositionally biased region" description="Low complexity" evidence="1">
    <location>
        <begin position="171"/>
        <end position="185"/>
    </location>
</feature>
<feature type="region of interest" description="Disordered" evidence="1">
    <location>
        <begin position="163"/>
        <end position="203"/>
    </location>
</feature>
<dbReference type="GO" id="GO:0009966">
    <property type="term" value="P:regulation of signal transduction"/>
    <property type="evidence" value="ECO:0007669"/>
    <property type="project" value="InterPro"/>
</dbReference>
<feature type="region of interest" description="Disordered" evidence="1">
    <location>
        <begin position="239"/>
        <end position="267"/>
    </location>
</feature>
<evidence type="ECO:0000313" key="2">
    <source>
        <dbReference type="EMBL" id="KAF5358471.1"/>
    </source>
</evidence>
<dbReference type="PANTHER" id="PTHR10933">
    <property type="entry name" value="IMMUNOGLOBULIN-BINDING PROTEIN 1"/>
    <property type="match status" value="1"/>
</dbReference>
<proteinExistence type="predicted"/>
<feature type="compositionally biased region" description="Pro residues" evidence="1">
    <location>
        <begin position="240"/>
        <end position="250"/>
    </location>
</feature>
<dbReference type="GO" id="GO:0051721">
    <property type="term" value="F:protein phosphatase 2A binding"/>
    <property type="evidence" value="ECO:0007669"/>
    <property type="project" value="TreeGrafter"/>
</dbReference>
<dbReference type="Proteomes" id="UP000559027">
    <property type="component" value="Unassembled WGS sequence"/>
</dbReference>
<evidence type="ECO:0008006" key="4">
    <source>
        <dbReference type="Google" id="ProtNLM"/>
    </source>
</evidence>